<dbReference type="GO" id="GO:0004843">
    <property type="term" value="F:cysteine-type deubiquitinase activity"/>
    <property type="evidence" value="ECO:0007669"/>
    <property type="project" value="UniProtKB-EC"/>
</dbReference>
<dbReference type="GO" id="GO:0008270">
    <property type="term" value="F:zinc ion binding"/>
    <property type="evidence" value="ECO:0007669"/>
    <property type="project" value="UniProtKB-KW"/>
</dbReference>
<comment type="catalytic activity">
    <reaction evidence="1">
        <text>Thiol-dependent hydrolysis of ester, thioester, amide, peptide and isopeptide bonds formed by the C-terminal Gly of ubiquitin (a 76-residue protein attached to proteins as an intracellular targeting signal).</text>
        <dbReference type="EC" id="3.4.19.12"/>
    </reaction>
</comment>
<evidence type="ECO:0000256" key="10">
    <source>
        <dbReference type="ARBA" id="ARBA00022833"/>
    </source>
</evidence>
<dbReference type="PROSITE" id="PS50865">
    <property type="entry name" value="ZF_MYND_2"/>
    <property type="match status" value="1"/>
</dbReference>
<dbReference type="EMBL" id="MTYJ01000001">
    <property type="protein sequence ID" value="OQV26184.1"/>
    <property type="molecule type" value="Genomic_DNA"/>
</dbReference>
<dbReference type="PROSITE" id="PS00973">
    <property type="entry name" value="USP_2"/>
    <property type="match status" value="1"/>
</dbReference>
<dbReference type="PROSITE" id="PS01360">
    <property type="entry name" value="ZF_MYND_1"/>
    <property type="match status" value="1"/>
</dbReference>
<name>A0A1W0XFC8_HYPEX</name>
<keyword evidence="16" id="KW-1185">Reference proteome</keyword>
<dbReference type="InterPro" id="IPR002893">
    <property type="entry name" value="Znf_MYND"/>
</dbReference>
<dbReference type="PANTHER" id="PTHR21646:SF24">
    <property type="entry name" value="UBIQUITIN CARBOXYL-TERMINAL HYDROLASE"/>
    <property type="match status" value="1"/>
</dbReference>
<evidence type="ECO:0000256" key="1">
    <source>
        <dbReference type="ARBA" id="ARBA00000707"/>
    </source>
</evidence>
<feature type="compositionally biased region" description="Basic and acidic residues" evidence="12">
    <location>
        <begin position="663"/>
        <end position="676"/>
    </location>
</feature>
<feature type="region of interest" description="Disordered" evidence="12">
    <location>
        <begin position="1"/>
        <end position="61"/>
    </location>
</feature>
<gene>
    <name evidence="15" type="ORF">BV898_00304</name>
</gene>
<dbReference type="GO" id="GO:0016579">
    <property type="term" value="P:protein deubiquitination"/>
    <property type="evidence" value="ECO:0007669"/>
    <property type="project" value="InterPro"/>
</dbReference>
<dbReference type="GO" id="GO:0006508">
    <property type="term" value="P:proteolysis"/>
    <property type="evidence" value="ECO:0007669"/>
    <property type="project" value="UniProtKB-KW"/>
</dbReference>
<feature type="domain" description="USP" evidence="13">
    <location>
        <begin position="246"/>
        <end position="961"/>
    </location>
</feature>
<evidence type="ECO:0000256" key="7">
    <source>
        <dbReference type="ARBA" id="ARBA00022786"/>
    </source>
</evidence>
<dbReference type="InterPro" id="IPR018200">
    <property type="entry name" value="USP_CS"/>
</dbReference>
<evidence type="ECO:0000259" key="14">
    <source>
        <dbReference type="PROSITE" id="PS50865"/>
    </source>
</evidence>
<evidence type="ECO:0000256" key="2">
    <source>
        <dbReference type="ARBA" id="ARBA00009085"/>
    </source>
</evidence>
<keyword evidence="6 11" id="KW-0863">Zinc-finger</keyword>
<keyword evidence="5" id="KW-0479">Metal-binding</keyword>
<dbReference type="SUPFAM" id="SSF144232">
    <property type="entry name" value="HIT/MYND zinc finger-like"/>
    <property type="match status" value="1"/>
</dbReference>
<evidence type="ECO:0000256" key="3">
    <source>
        <dbReference type="ARBA" id="ARBA00012759"/>
    </source>
</evidence>
<dbReference type="InterPro" id="IPR028889">
    <property type="entry name" value="USP"/>
</dbReference>
<keyword evidence="8 15" id="KW-0378">Hydrolase</keyword>
<keyword evidence="9" id="KW-0788">Thiol protease</keyword>
<dbReference type="SUPFAM" id="SSF54001">
    <property type="entry name" value="Cysteine proteinases"/>
    <property type="match status" value="1"/>
</dbReference>
<feature type="compositionally biased region" description="Basic and acidic residues" evidence="12">
    <location>
        <begin position="642"/>
        <end position="654"/>
    </location>
</feature>
<sequence length="1028" mass="117048">MVELRPSSRREIDSPGVSDGIKQETACEITQTDQANGKHVENVPDANGFRTVPGACSSTTPEKAELLPSSICNPVKSEIDMEVDGESEKAMVGKNVDALGGPMEIESGYFEQVDESDTEMMSEPLQAQEVQTSSSPDVTKPWEGEGLSWNLTDVKVESPAIAIPLRNTINTDVKQEPPEPKATVVKYDSDDNEEDAKPGPTQYPLSLPLDEGRIMQKWTSSDDLALPNLFRSPSLDRRAPRWYGLTGLNNLGNSCYLNSVVQCLANTRELRDYFLRGTYKREINHRNRMGTKGKFARVFESTLQGLWKGDRSSFSPSQLRDMMAERNEQFSTYGQQDAQEAFSFIVDSLHEDLNRITDKPYLEDIESTNRPVQEVADQSWEYFRSRENSAIYDLFSGLFKSTLKCLTCNKENIKFDPYQFLSVPVLKFGAVIDCFFHPHDPRRKPLWFRVEFHREHTISYHAPQLEACMGVPLENVKILVMRRNGTTAGVLPHDMECQRLDEALQFHIYELLTEEAAGEKVHHFTFLQFLRLPLPVPGAISDRVCSFCRETPELEPKRCTRCYSVRYCNSVCQKKDWEHHKLQCERHLGPPVGIPFVVSIRAKLLTPERFYMTVAKAALNSVTYWRQISSKQPAAEAIKFNGDGDSHSPRKHLLDQQPSNVSLREESCSSKTKTEEGRDEDEDSGSCPEEKMKKRLVEWTVTESFKEMASHKRNTYKFKLLPVEGFKASWAINPQIDTVMQSYDTIQATIQRIPNYLLVWNNSGQYSSSQVVPNHIEYEEHPSLRILQNERERLVNAAVDSVSLEACISQLTKPEVLDQSNAWKCPTCKVHRESSRKFEIWSLPTVLMIQLKRFSKPSGEVFRRDKIDTHVDYPLECLNMSDFLVGPGDGSPYLYDLYAVVVHRGSTWYGHYVSYSRCYDVPQTTQDHAPWRAFDDESVDMETDPNRVVNRGAYLLFYRRRNTGSPIALPASSGSGPDSDNDDEDDCFLDCNNGSDRLRHTKGASQPSLLELSSHRLVSFFTHYCTIL</sequence>
<evidence type="ECO:0000256" key="6">
    <source>
        <dbReference type="ARBA" id="ARBA00022771"/>
    </source>
</evidence>
<evidence type="ECO:0000313" key="15">
    <source>
        <dbReference type="EMBL" id="OQV26184.1"/>
    </source>
</evidence>
<dbReference type="PANTHER" id="PTHR21646">
    <property type="entry name" value="UBIQUITIN CARBOXYL-TERMINAL HYDROLASE"/>
    <property type="match status" value="1"/>
</dbReference>
<dbReference type="OrthoDB" id="265776at2759"/>
<dbReference type="Pfam" id="PF00443">
    <property type="entry name" value="UCH"/>
    <property type="match status" value="1"/>
</dbReference>
<dbReference type="InterPro" id="IPR050185">
    <property type="entry name" value="Ub_carboxyl-term_hydrolase"/>
</dbReference>
<feature type="compositionally biased region" description="Basic and acidic residues" evidence="12">
    <location>
        <begin position="1"/>
        <end position="13"/>
    </location>
</feature>
<comment type="similarity">
    <text evidence="2">Belongs to the peptidase C19 family.</text>
</comment>
<dbReference type="Gene3D" id="6.10.140.2220">
    <property type="match status" value="1"/>
</dbReference>
<dbReference type="EC" id="3.4.19.12" evidence="3"/>
<evidence type="ECO:0000256" key="8">
    <source>
        <dbReference type="ARBA" id="ARBA00022801"/>
    </source>
</evidence>
<dbReference type="Gene3D" id="3.90.70.10">
    <property type="entry name" value="Cysteine proteinases"/>
    <property type="match status" value="2"/>
</dbReference>
<feature type="region of interest" description="Disordered" evidence="12">
    <location>
        <begin position="638"/>
        <end position="689"/>
    </location>
</feature>
<evidence type="ECO:0000256" key="12">
    <source>
        <dbReference type="SAM" id="MobiDB-lite"/>
    </source>
</evidence>
<keyword evidence="4" id="KW-0645">Protease</keyword>
<dbReference type="AlphaFoldDB" id="A0A1W0XFC8"/>
<dbReference type="PROSITE" id="PS00972">
    <property type="entry name" value="USP_1"/>
    <property type="match status" value="1"/>
</dbReference>
<reference evidence="16" key="1">
    <citation type="submission" date="2017-01" db="EMBL/GenBank/DDBJ databases">
        <title>Comparative genomics of anhydrobiosis in the tardigrade Hypsibius dujardini.</title>
        <authorList>
            <person name="Yoshida Y."/>
            <person name="Koutsovoulos G."/>
            <person name="Laetsch D."/>
            <person name="Stevens L."/>
            <person name="Kumar S."/>
            <person name="Horikawa D."/>
            <person name="Ishino K."/>
            <person name="Komine S."/>
            <person name="Tomita M."/>
            <person name="Blaxter M."/>
            <person name="Arakawa K."/>
        </authorList>
    </citation>
    <scope>NUCLEOTIDE SEQUENCE [LARGE SCALE GENOMIC DNA]</scope>
    <source>
        <strain evidence="16">Z151</strain>
    </source>
</reference>
<dbReference type="Pfam" id="PF01753">
    <property type="entry name" value="zf-MYND"/>
    <property type="match status" value="1"/>
</dbReference>
<evidence type="ECO:0000256" key="9">
    <source>
        <dbReference type="ARBA" id="ARBA00022807"/>
    </source>
</evidence>
<dbReference type="PROSITE" id="PS50235">
    <property type="entry name" value="USP_3"/>
    <property type="match status" value="1"/>
</dbReference>
<evidence type="ECO:0000256" key="4">
    <source>
        <dbReference type="ARBA" id="ARBA00022670"/>
    </source>
</evidence>
<evidence type="ECO:0000313" key="16">
    <source>
        <dbReference type="Proteomes" id="UP000192578"/>
    </source>
</evidence>
<organism evidence="15 16">
    <name type="scientific">Hypsibius exemplaris</name>
    <name type="common">Freshwater tardigrade</name>
    <dbReference type="NCBI Taxonomy" id="2072580"/>
    <lineage>
        <taxon>Eukaryota</taxon>
        <taxon>Metazoa</taxon>
        <taxon>Ecdysozoa</taxon>
        <taxon>Tardigrada</taxon>
        <taxon>Eutardigrada</taxon>
        <taxon>Parachela</taxon>
        <taxon>Hypsibioidea</taxon>
        <taxon>Hypsibiidae</taxon>
        <taxon>Hypsibius</taxon>
    </lineage>
</organism>
<keyword evidence="7" id="KW-0833">Ubl conjugation pathway</keyword>
<proteinExistence type="inferred from homology"/>
<evidence type="ECO:0000259" key="13">
    <source>
        <dbReference type="PROSITE" id="PS50235"/>
    </source>
</evidence>
<comment type="caution">
    <text evidence="15">The sequence shown here is derived from an EMBL/GenBank/DDBJ whole genome shotgun (WGS) entry which is preliminary data.</text>
</comment>
<evidence type="ECO:0000256" key="5">
    <source>
        <dbReference type="ARBA" id="ARBA00022723"/>
    </source>
</evidence>
<accession>A0A1W0XFC8</accession>
<dbReference type="InterPro" id="IPR001394">
    <property type="entry name" value="Peptidase_C19_UCH"/>
</dbReference>
<feature type="domain" description="MYND-type" evidence="14">
    <location>
        <begin position="545"/>
        <end position="584"/>
    </location>
</feature>
<keyword evidence="10" id="KW-0862">Zinc</keyword>
<dbReference type="InterPro" id="IPR038765">
    <property type="entry name" value="Papain-like_cys_pep_sf"/>
</dbReference>
<evidence type="ECO:0000256" key="11">
    <source>
        <dbReference type="PROSITE-ProRule" id="PRU00134"/>
    </source>
</evidence>
<protein>
    <recommendedName>
        <fullName evidence="3">ubiquitinyl hydrolase 1</fullName>
        <ecNumber evidence="3">3.4.19.12</ecNumber>
    </recommendedName>
</protein>
<feature type="region of interest" description="Disordered" evidence="12">
    <location>
        <begin position="171"/>
        <end position="205"/>
    </location>
</feature>
<dbReference type="Proteomes" id="UP000192578">
    <property type="component" value="Unassembled WGS sequence"/>
</dbReference>